<sequence length="217" mass="25166">MAVRESFHSKLQLLKQQLLEMGERVQIVLDEMKHAFSSSNIRAMEEIIHRDEEINQLEQDVHDQVILLISRQQPVATDLRQLIVALKISGDLERVADLIADIAKQSKRLKKNSLLPYQVKIIAMLTIAQEMIQKALMAFRNTDILQAQKIATMDDKVDHLYGEFIRDLFQLVDHEIEIDQVTQLAFIGRYIERIADYATNIAEWVVYEVNGKHFDLN</sequence>
<evidence type="ECO:0000256" key="1">
    <source>
        <dbReference type="ARBA" id="ARBA00004496"/>
    </source>
</evidence>
<dbReference type="InterPro" id="IPR028366">
    <property type="entry name" value="PhoU"/>
</dbReference>
<evidence type="ECO:0000256" key="2">
    <source>
        <dbReference type="ARBA" id="ARBA00008107"/>
    </source>
</evidence>
<comment type="function">
    <text evidence="7">Plays a role in the regulation of phosphate uptake.</text>
</comment>
<dbReference type="PANTHER" id="PTHR42930">
    <property type="entry name" value="PHOSPHATE-SPECIFIC TRANSPORT SYSTEM ACCESSORY PROTEIN PHOU"/>
    <property type="match status" value="1"/>
</dbReference>
<evidence type="ECO:0000256" key="6">
    <source>
        <dbReference type="ARBA" id="ARBA00022592"/>
    </source>
</evidence>
<comment type="subunit">
    <text evidence="3 7">Homodimer.</text>
</comment>
<keyword evidence="10" id="KW-1185">Reference proteome</keyword>
<dbReference type="STRING" id="199441.BkAM31D_17835"/>
<name>A0A1X9ML95_9BACI</name>
<proteinExistence type="inferred from homology"/>
<dbReference type="KEGG" id="bkw:BkAM31D_17835"/>
<evidence type="ECO:0000256" key="5">
    <source>
        <dbReference type="ARBA" id="ARBA00022490"/>
    </source>
</evidence>
<evidence type="ECO:0000313" key="9">
    <source>
        <dbReference type="EMBL" id="ARK31552.1"/>
    </source>
</evidence>
<evidence type="ECO:0000256" key="4">
    <source>
        <dbReference type="ARBA" id="ARBA00022448"/>
    </source>
</evidence>
<dbReference type="Gene3D" id="1.20.58.220">
    <property type="entry name" value="Phosphate transport system protein phou homolog 2, domain 2"/>
    <property type="match status" value="1"/>
</dbReference>
<keyword evidence="4 7" id="KW-0813">Transport</keyword>
<keyword evidence="6 7" id="KW-0592">Phosphate transport</keyword>
<dbReference type="FunFam" id="1.20.58.220:FF:000004">
    <property type="entry name" value="Phosphate-specific transport system accessory protein PhoU"/>
    <property type="match status" value="1"/>
</dbReference>
<evidence type="ECO:0000313" key="10">
    <source>
        <dbReference type="Proteomes" id="UP000193006"/>
    </source>
</evidence>
<dbReference type="Pfam" id="PF01895">
    <property type="entry name" value="PhoU"/>
    <property type="match status" value="2"/>
</dbReference>
<feature type="domain" description="PhoU" evidence="8">
    <location>
        <begin position="18"/>
        <end position="104"/>
    </location>
</feature>
<organism evidence="9 10">
    <name type="scientific">Halalkalibacter krulwichiae</name>
    <dbReference type="NCBI Taxonomy" id="199441"/>
    <lineage>
        <taxon>Bacteria</taxon>
        <taxon>Bacillati</taxon>
        <taxon>Bacillota</taxon>
        <taxon>Bacilli</taxon>
        <taxon>Bacillales</taxon>
        <taxon>Bacillaceae</taxon>
        <taxon>Halalkalibacter</taxon>
    </lineage>
</organism>
<dbReference type="SUPFAM" id="SSF109755">
    <property type="entry name" value="PhoU-like"/>
    <property type="match status" value="1"/>
</dbReference>
<dbReference type="InterPro" id="IPR026022">
    <property type="entry name" value="PhoU_dom"/>
</dbReference>
<comment type="subcellular location">
    <subcellularLocation>
        <location evidence="1 7">Cytoplasm</location>
    </subcellularLocation>
</comment>
<comment type="similarity">
    <text evidence="2 7">Belongs to the PhoU family.</text>
</comment>
<dbReference type="EMBL" id="CP020814">
    <property type="protein sequence ID" value="ARK31552.1"/>
    <property type="molecule type" value="Genomic_DNA"/>
</dbReference>
<protein>
    <recommendedName>
        <fullName evidence="7">Phosphate-specific transport system accessory protein PhoU</fullName>
    </recommendedName>
</protein>
<dbReference type="Proteomes" id="UP000193006">
    <property type="component" value="Chromosome"/>
</dbReference>
<keyword evidence="5 7" id="KW-0963">Cytoplasm</keyword>
<dbReference type="PIRSF" id="PIRSF003107">
    <property type="entry name" value="PhoU"/>
    <property type="match status" value="1"/>
</dbReference>
<feature type="domain" description="PhoU" evidence="8">
    <location>
        <begin position="123"/>
        <end position="205"/>
    </location>
</feature>
<dbReference type="PANTHER" id="PTHR42930:SF3">
    <property type="entry name" value="PHOSPHATE-SPECIFIC TRANSPORT SYSTEM ACCESSORY PROTEIN PHOU"/>
    <property type="match status" value="1"/>
</dbReference>
<reference evidence="9 10" key="1">
    <citation type="submission" date="2017-04" db="EMBL/GenBank/DDBJ databases">
        <title>Bacillus krulwichiae AM31D Genome sequencing and assembly.</title>
        <authorList>
            <person name="Krulwich T.A."/>
            <person name="Anastor L."/>
            <person name="Ehrlich R."/>
            <person name="Ehrlich G.D."/>
            <person name="Janto B."/>
        </authorList>
    </citation>
    <scope>NUCLEOTIDE SEQUENCE [LARGE SCALE GENOMIC DNA]</scope>
    <source>
        <strain evidence="9 10">AM31D</strain>
    </source>
</reference>
<evidence type="ECO:0000256" key="7">
    <source>
        <dbReference type="PIRNR" id="PIRNR003107"/>
    </source>
</evidence>
<gene>
    <name evidence="9" type="ORF">BkAM31D_17835</name>
</gene>
<dbReference type="GO" id="GO:0045936">
    <property type="term" value="P:negative regulation of phosphate metabolic process"/>
    <property type="evidence" value="ECO:0007669"/>
    <property type="project" value="InterPro"/>
</dbReference>
<dbReference type="AlphaFoldDB" id="A0A1X9ML95"/>
<accession>A0A1X9ML95</accession>
<dbReference type="GO" id="GO:0030643">
    <property type="term" value="P:intracellular phosphate ion homeostasis"/>
    <property type="evidence" value="ECO:0007669"/>
    <property type="project" value="InterPro"/>
</dbReference>
<dbReference type="GO" id="GO:0006817">
    <property type="term" value="P:phosphate ion transport"/>
    <property type="evidence" value="ECO:0007669"/>
    <property type="project" value="UniProtKB-KW"/>
</dbReference>
<dbReference type="RefSeq" id="WP_066152997.1">
    <property type="nucleotide sequence ID" value="NZ_CP020814.1"/>
</dbReference>
<dbReference type="GO" id="GO:0005737">
    <property type="term" value="C:cytoplasm"/>
    <property type="evidence" value="ECO:0007669"/>
    <property type="project" value="UniProtKB-SubCell"/>
</dbReference>
<dbReference type="NCBIfam" id="TIGR02135">
    <property type="entry name" value="phoU_full"/>
    <property type="match status" value="1"/>
</dbReference>
<evidence type="ECO:0000256" key="3">
    <source>
        <dbReference type="ARBA" id="ARBA00011738"/>
    </source>
</evidence>
<evidence type="ECO:0000259" key="8">
    <source>
        <dbReference type="Pfam" id="PF01895"/>
    </source>
</evidence>
<dbReference type="InterPro" id="IPR038078">
    <property type="entry name" value="PhoU-like_sf"/>
</dbReference>